<dbReference type="GO" id="GO:0008410">
    <property type="term" value="F:CoA-transferase activity"/>
    <property type="evidence" value="ECO:0007669"/>
    <property type="project" value="TreeGrafter"/>
</dbReference>
<dbReference type="InterPro" id="IPR050483">
    <property type="entry name" value="CoA-transferase_III_domain"/>
</dbReference>
<evidence type="ECO:0000313" key="2">
    <source>
        <dbReference type="EMBL" id="ACL11822.1"/>
    </source>
</evidence>
<keyword evidence="1" id="KW-0808">Transferase</keyword>
<dbReference type="InterPro" id="IPR044855">
    <property type="entry name" value="CoA-Trfase_III_dom3_sf"/>
</dbReference>
<name>B8R4J2_9MYCO</name>
<evidence type="ECO:0000256" key="1">
    <source>
        <dbReference type="ARBA" id="ARBA00022679"/>
    </source>
</evidence>
<dbReference type="PANTHER" id="PTHR48207">
    <property type="entry name" value="SUCCINATE--HYDROXYMETHYLGLUTARATE COA-TRANSFERASE"/>
    <property type="match status" value="1"/>
</dbReference>
<organism evidence="2">
    <name type="scientific">Mycolicibacterium brisbanense</name>
    <dbReference type="NCBI Taxonomy" id="146020"/>
    <lineage>
        <taxon>Bacteria</taxon>
        <taxon>Bacillati</taxon>
        <taxon>Actinomycetota</taxon>
        <taxon>Actinomycetes</taxon>
        <taxon>Mycobacteriales</taxon>
        <taxon>Mycobacteriaceae</taxon>
        <taxon>Mycolicibacterium</taxon>
    </lineage>
</organism>
<dbReference type="SUPFAM" id="SSF89796">
    <property type="entry name" value="CoA-transferase family III (CaiB/BaiF)"/>
    <property type="match status" value="1"/>
</dbReference>
<accession>B8R4J2</accession>
<sequence>MTPKTAVLEGIRVLDLTTFLSGPFATQTLADLGADVIKVEPPTGDSSRAIPPHYVDGESAYFLSVNRNKRSLVADLKDPSDRDLIRDLALCADVLVENYRPGVIDRLGLSYDEIRRDNPGLVWASISGFGQTGPYRDRPAYDMIVQALSGGMSLTGEPDGPPVRSGLAIGDIVAGLYSDIGILGALVQRAATGAGRRIDVSMLDCQISLLSYQAAYHLLADVDPGRQGRAHDSIPTYRAFTAGDGVDVMVTANTEGMWRALCDVLGVPDLVDDTRFCDGDRRQAHRDELSPLLETAFRAQHSDQVIAALIERRVPAARVHTVREALQDPQVRHREMVVDIPALDSRRPLQLVGSPVKVAGTVPEYRRPPQLDEHREEIVQDWLHRAAKINADSVSKG</sequence>
<evidence type="ECO:0008006" key="3">
    <source>
        <dbReference type="Google" id="ProtNLM"/>
    </source>
</evidence>
<dbReference type="Gene3D" id="3.40.50.10540">
    <property type="entry name" value="Crotonobetainyl-coa:carnitine coa-transferase, domain 1"/>
    <property type="match status" value="1"/>
</dbReference>
<dbReference type="InterPro" id="IPR003673">
    <property type="entry name" value="CoA-Trfase_fam_III"/>
</dbReference>
<reference evidence="2" key="1">
    <citation type="journal article" date="2009" name="Biochem. J.">
        <title>Characterization of the phenylurea hydrolases A and B: founding members of a novel amidohydrolase subgroup.</title>
        <authorList>
            <person name="Khurana J.L."/>
            <person name="Jackson C.J."/>
            <person name="Scott C."/>
            <person name="Pandey G."/>
            <person name="Horne I."/>
            <person name="Russell R.J."/>
            <person name="Herlt A."/>
            <person name="Easton C.J."/>
            <person name="Oakeshott J.G."/>
        </authorList>
    </citation>
    <scope>NUCLEOTIDE SEQUENCE</scope>
    <source>
        <strain evidence="2">JK1</strain>
    </source>
</reference>
<proteinExistence type="predicted"/>
<dbReference type="Gene3D" id="3.30.1540.10">
    <property type="entry name" value="formyl-coa transferase, domain 3"/>
    <property type="match status" value="1"/>
</dbReference>
<dbReference type="InterPro" id="IPR023606">
    <property type="entry name" value="CoA-Trfase_III_dom_1_sf"/>
</dbReference>
<dbReference type="AlphaFoldDB" id="B8R4J2"/>
<dbReference type="PANTHER" id="PTHR48207:SF3">
    <property type="entry name" value="SUCCINATE--HYDROXYMETHYLGLUTARATE COA-TRANSFERASE"/>
    <property type="match status" value="1"/>
</dbReference>
<dbReference type="EMBL" id="EU851876">
    <property type="protein sequence ID" value="ACL11822.1"/>
    <property type="molecule type" value="Genomic_DNA"/>
</dbReference>
<dbReference type="Pfam" id="PF02515">
    <property type="entry name" value="CoA_transf_3"/>
    <property type="match status" value="1"/>
</dbReference>
<protein>
    <recommendedName>
        <fullName evidence="3">L-carnitine dehydratase/bile acid-inducible protein F</fullName>
    </recommendedName>
</protein>